<dbReference type="KEGG" id="soy:115883031"/>
<dbReference type="RefSeq" id="XP_030757167.1">
    <property type="nucleotide sequence ID" value="XM_030901307.1"/>
</dbReference>
<gene>
    <name evidence="2" type="primary">LOC115883031</name>
</gene>
<accession>A0A6J2Y0C6</accession>
<keyword evidence="1" id="KW-1185">Reference proteome</keyword>
<dbReference type="Proteomes" id="UP000504635">
    <property type="component" value="Unplaced"/>
</dbReference>
<dbReference type="AlphaFoldDB" id="A0A6J2Y0C6"/>
<sequence>MARGRSQSTKNNDNFPDELVTRIADHIFQRLDDRLAKMDDKLGSFMNQVNNNSEAIRTIENKVDKNEQYDRLNNLRIYGIKESPGENQEVLLKTVTSLLKNKLNITVTKEDFDRCHRVGVSGTGMAGDRPVLVRFVSFLVRSEVYQNKRLLKKTGFVIREDLTGNRIKLVKEAINKYGVTNVWTVNGKVFILKNNNKVCVAGSDDI</sequence>
<name>A0A6J2Y0C6_SITOR</name>
<dbReference type="Gene3D" id="3.30.70.1820">
    <property type="entry name" value="L1 transposable element, RRM domain"/>
    <property type="match status" value="1"/>
</dbReference>
<protein>
    <submittedName>
        <fullName evidence="2">Uncharacterized protein LOC115883031</fullName>
    </submittedName>
</protein>
<organism evidence="1 2">
    <name type="scientific">Sitophilus oryzae</name>
    <name type="common">Rice weevil</name>
    <name type="synonym">Curculio oryzae</name>
    <dbReference type="NCBI Taxonomy" id="7048"/>
    <lineage>
        <taxon>Eukaryota</taxon>
        <taxon>Metazoa</taxon>
        <taxon>Ecdysozoa</taxon>
        <taxon>Arthropoda</taxon>
        <taxon>Hexapoda</taxon>
        <taxon>Insecta</taxon>
        <taxon>Pterygota</taxon>
        <taxon>Neoptera</taxon>
        <taxon>Endopterygota</taxon>
        <taxon>Coleoptera</taxon>
        <taxon>Polyphaga</taxon>
        <taxon>Cucujiformia</taxon>
        <taxon>Curculionidae</taxon>
        <taxon>Dryophthorinae</taxon>
        <taxon>Sitophilus</taxon>
    </lineage>
</organism>
<reference evidence="2" key="1">
    <citation type="submission" date="2025-08" db="UniProtKB">
        <authorList>
            <consortium name="RefSeq"/>
        </authorList>
    </citation>
    <scope>IDENTIFICATION</scope>
    <source>
        <tissue evidence="2">Gonads</tissue>
    </source>
</reference>
<evidence type="ECO:0000313" key="1">
    <source>
        <dbReference type="Proteomes" id="UP000504635"/>
    </source>
</evidence>
<dbReference type="GeneID" id="115883031"/>
<dbReference type="InParanoid" id="A0A6J2Y0C6"/>
<dbReference type="OrthoDB" id="10066957at2759"/>
<proteinExistence type="predicted"/>
<evidence type="ECO:0000313" key="2">
    <source>
        <dbReference type="RefSeq" id="XP_030757167.1"/>
    </source>
</evidence>